<evidence type="ECO:0000313" key="1">
    <source>
        <dbReference type="EMBL" id="MCX2974998.1"/>
    </source>
</evidence>
<sequence>MLKRIGLLVVVLLLAAIGYVWVKLLMPLQASAERNGPETAPRDYALQDNTKLDLPPPQGAVYRAAPNPDMNLYWGELHLHTRESFDATLFGTTLGIEDAYRFAKGEPLTSPSGEVMQLSRPLDFVAITDHAEGFGTRTHCGTSGLSLSERVACWLANEPNPMIFQILTKGARGKVVPGDPSLPAGVFRPTSRRPPKPGAFPTCRFGDGALERCLDNAAVDWARYIQLADKYYEPGELTTLIGYEFSPGMPEQGKHHRNVIFRSNAVPERAISSLDVPNAIELWKGLEATCGEGCDFMTMPHNPNKAWGLMYSRYTWDGQAYNEADWRLRRKREPLQEIFQIKGAQECALGVGATDEECAFEQVLDPCEPGETYGCAFQTGFVRQGLKVGLELEQELGFNPLQTGLIAATDSHNSNPGDVEEWDFPGAVGAATSSAARRLRETDKTRAAYKTPLKFHTSGGLAAVWAPQNNREEIFDGLARRETYATSGPRMAVRFYAGWGFDETVTDAPDGLQSLRAGGVPMGGVLHSAGKAESSPGFFVWATRDPMDAPLQRVQMIKGWIDEQGQTHEKVVDIACAEGLTVDPATGRCPDNGASVDLKSCTFSPGSGADELKTLWHDPDYAPQQSAFYYVRVLMNPTCRWSSYDAIRLGREPDPRVPATIRERAWTSPIWLDPHQ</sequence>
<organism evidence="1 2">
    <name type="scientific">Candidatus Seongchinamella marina</name>
    <dbReference type="NCBI Taxonomy" id="2518990"/>
    <lineage>
        <taxon>Bacteria</taxon>
        <taxon>Pseudomonadati</taxon>
        <taxon>Pseudomonadota</taxon>
        <taxon>Gammaproteobacteria</taxon>
        <taxon>Cellvibrionales</taxon>
        <taxon>Halieaceae</taxon>
        <taxon>Seongchinamella</taxon>
    </lineage>
</organism>
<dbReference type="Pfam" id="PF12228">
    <property type="entry name" value="DUF3604"/>
    <property type="match status" value="1"/>
</dbReference>
<protein>
    <submittedName>
        <fullName evidence="1">DUF3604 domain-containing protein</fullName>
    </submittedName>
</protein>
<keyword evidence="2" id="KW-1185">Reference proteome</keyword>
<dbReference type="RefSeq" id="WP_279253665.1">
    <property type="nucleotide sequence ID" value="NZ_SHNP01000005.1"/>
</dbReference>
<dbReference type="InterPro" id="IPR022028">
    <property type="entry name" value="DUF3604"/>
</dbReference>
<evidence type="ECO:0000313" key="2">
    <source>
        <dbReference type="Proteomes" id="UP001143307"/>
    </source>
</evidence>
<comment type="caution">
    <text evidence="1">The sequence shown here is derived from an EMBL/GenBank/DDBJ whole genome shotgun (WGS) entry which is preliminary data.</text>
</comment>
<proteinExistence type="predicted"/>
<name>A0ABT3SYC0_9GAMM</name>
<accession>A0ABT3SYC0</accession>
<reference evidence="1" key="1">
    <citation type="submission" date="2019-02" db="EMBL/GenBank/DDBJ databases">
        <authorList>
            <person name="Li S.-H."/>
        </authorList>
    </citation>
    <scope>NUCLEOTIDE SEQUENCE</scope>
    <source>
        <strain evidence="1">IMCC8485</strain>
    </source>
</reference>
<dbReference type="EMBL" id="SHNP01000005">
    <property type="protein sequence ID" value="MCX2974998.1"/>
    <property type="molecule type" value="Genomic_DNA"/>
</dbReference>
<gene>
    <name evidence="1" type="ORF">EYC87_15515</name>
</gene>
<dbReference type="Gene3D" id="3.20.20.140">
    <property type="entry name" value="Metal-dependent hydrolases"/>
    <property type="match status" value="1"/>
</dbReference>
<dbReference type="Proteomes" id="UP001143307">
    <property type="component" value="Unassembled WGS sequence"/>
</dbReference>